<reference evidence="6" key="1">
    <citation type="submission" date="2011-05" db="EMBL/GenBank/DDBJ databases">
        <title>The genome sequence of Vittaforma corneae strain ATCC 50505.</title>
        <authorList>
            <consortium name="The Broad Institute Genome Sequencing Platform"/>
            <person name="Cuomo C."/>
            <person name="Didier E."/>
            <person name="Bowers L."/>
            <person name="Young S.K."/>
            <person name="Zeng Q."/>
            <person name="Gargeya S."/>
            <person name="Fitzgerald M."/>
            <person name="Haas B."/>
            <person name="Abouelleil A."/>
            <person name="Alvarado L."/>
            <person name="Arachchi H.M."/>
            <person name="Berlin A."/>
            <person name="Chapman S.B."/>
            <person name="Gearin G."/>
            <person name="Goldberg J."/>
            <person name="Griggs A."/>
            <person name="Gujja S."/>
            <person name="Hansen M."/>
            <person name="Heiman D."/>
            <person name="Howarth C."/>
            <person name="Larimer J."/>
            <person name="Lui A."/>
            <person name="MacDonald P.J.P."/>
            <person name="McCowen C."/>
            <person name="Montmayeur A."/>
            <person name="Murphy C."/>
            <person name="Neiman D."/>
            <person name="Pearson M."/>
            <person name="Priest M."/>
            <person name="Roberts A."/>
            <person name="Saif S."/>
            <person name="Shea T."/>
            <person name="Sisk P."/>
            <person name="Stolte C."/>
            <person name="Sykes S."/>
            <person name="Wortman J."/>
            <person name="Nusbaum C."/>
            <person name="Birren B."/>
        </authorList>
    </citation>
    <scope>NUCLEOTIDE SEQUENCE [LARGE SCALE GENOMIC DNA]</scope>
    <source>
        <strain evidence="6">ATCC 50505</strain>
    </source>
</reference>
<feature type="domain" description="HIT" evidence="4">
    <location>
        <begin position="7"/>
        <end position="107"/>
    </location>
</feature>
<dbReference type="STRING" id="993615.L2GKN9"/>
<dbReference type="Gene3D" id="3.30.428.10">
    <property type="entry name" value="HIT-like"/>
    <property type="match status" value="1"/>
</dbReference>
<evidence type="ECO:0000256" key="3">
    <source>
        <dbReference type="PROSITE-ProRule" id="PRU00464"/>
    </source>
</evidence>
<dbReference type="PANTHER" id="PTHR46648">
    <property type="entry name" value="HIT FAMILY PROTEIN 1"/>
    <property type="match status" value="1"/>
</dbReference>
<accession>L2GKN9</accession>
<protein>
    <recommendedName>
        <fullName evidence="4">HIT domain-containing protein</fullName>
    </recommendedName>
</protein>
<keyword evidence="6" id="KW-1185">Reference proteome</keyword>
<dbReference type="GO" id="GO:0003824">
    <property type="term" value="F:catalytic activity"/>
    <property type="evidence" value="ECO:0007669"/>
    <property type="project" value="InterPro"/>
</dbReference>
<dbReference type="InParanoid" id="L2GKN9"/>
<name>L2GKN9_VITCO</name>
<dbReference type="Proteomes" id="UP000011082">
    <property type="component" value="Unassembled WGS sequence"/>
</dbReference>
<gene>
    <name evidence="5" type="ORF">VICG_01783</name>
</gene>
<feature type="active site" description="Tele-AMP-histidine intermediate" evidence="1">
    <location>
        <position position="93"/>
    </location>
</feature>
<dbReference type="PROSITE" id="PS51084">
    <property type="entry name" value="HIT_2"/>
    <property type="match status" value="1"/>
</dbReference>
<evidence type="ECO:0000256" key="1">
    <source>
        <dbReference type="PIRSR" id="PIRSR601310-1"/>
    </source>
</evidence>
<evidence type="ECO:0000313" key="6">
    <source>
        <dbReference type="Proteomes" id="UP000011082"/>
    </source>
</evidence>
<evidence type="ECO:0000256" key="2">
    <source>
        <dbReference type="PIRSR" id="PIRSR601310-3"/>
    </source>
</evidence>
<organism evidence="5 6">
    <name type="scientific">Vittaforma corneae (strain ATCC 50505)</name>
    <name type="common">Microsporidian parasite</name>
    <name type="synonym">Nosema corneum</name>
    <dbReference type="NCBI Taxonomy" id="993615"/>
    <lineage>
        <taxon>Eukaryota</taxon>
        <taxon>Fungi</taxon>
        <taxon>Fungi incertae sedis</taxon>
        <taxon>Microsporidia</taxon>
        <taxon>Nosematidae</taxon>
        <taxon>Vittaforma</taxon>
    </lineage>
</organism>
<sequence length="133" mass="15489">MDSKDCLFCKLKNVTENIVYQTEDLYVIVDRYPMSNRHLLVIPKQHSPVLHMCEDSILAKLLVLAKTLALRLKMEKYNIIQNNINQQLVPHVHLHLVECNSSGSFKFRSYSTIKLSDEEYSNVVKEVKELLNK</sequence>
<dbReference type="EMBL" id="JH370148">
    <property type="protein sequence ID" value="ELA41184.1"/>
    <property type="molecule type" value="Genomic_DNA"/>
</dbReference>
<dbReference type="Pfam" id="PF01230">
    <property type="entry name" value="HIT"/>
    <property type="match status" value="1"/>
</dbReference>
<dbReference type="VEuPathDB" id="MicrosporidiaDB:VICG_01783"/>
<dbReference type="InterPro" id="IPR001310">
    <property type="entry name" value="Histidine_triad_HIT"/>
</dbReference>
<dbReference type="HOGENOM" id="CLU_056776_3_0_1"/>
<dbReference type="AlphaFoldDB" id="L2GKN9"/>
<evidence type="ECO:0000313" key="5">
    <source>
        <dbReference type="EMBL" id="ELA41184.1"/>
    </source>
</evidence>
<dbReference type="InterPro" id="IPR036265">
    <property type="entry name" value="HIT-like_sf"/>
</dbReference>
<dbReference type="GO" id="GO:0009117">
    <property type="term" value="P:nucleotide metabolic process"/>
    <property type="evidence" value="ECO:0007669"/>
    <property type="project" value="TreeGrafter"/>
</dbReference>
<proteinExistence type="predicted"/>
<dbReference type="OrthoDB" id="672793at2759"/>
<dbReference type="GeneID" id="19882493"/>
<evidence type="ECO:0000259" key="4">
    <source>
        <dbReference type="PROSITE" id="PS51084"/>
    </source>
</evidence>
<dbReference type="FunCoup" id="L2GKN9">
    <property type="interactions" value="69"/>
</dbReference>
<dbReference type="RefSeq" id="XP_007605228.1">
    <property type="nucleotide sequence ID" value="XM_007605166.1"/>
</dbReference>
<feature type="short sequence motif" description="Histidine triad motif" evidence="2 3">
    <location>
        <begin position="91"/>
        <end position="95"/>
    </location>
</feature>
<dbReference type="SUPFAM" id="SSF54197">
    <property type="entry name" value="HIT-like"/>
    <property type="match status" value="1"/>
</dbReference>
<dbReference type="PANTHER" id="PTHR46648:SF1">
    <property type="entry name" value="ADENOSINE 5'-MONOPHOSPHORAMIDASE HNT1"/>
    <property type="match status" value="1"/>
</dbReference>
<dbReference type="InterPro" id="IPR011146">
    <property type="entry name" value="HIT-like"/>
</dbReference>
<dbReference type="OMA" id="CPLEYIN"/>